<dbReference type="EMBL" id="JACGCM010002358">
    <property type="protein sequence ID" value="KAF6140682.1"/>
    <property type="molecule type" value="Genomic_DNA"/>
</dbReference>
<name>A0A7J7LDR1_9MAGN</name>
<dbReference type="AlphaFoldDB" id="A0A7J7LDR1"/>
<sequence>MYHGWVSGRAGEGLKVRPIEITGKVGKVLVQTSCSEDEFERTLEGEAFVRMVAIAFVIGAIRLPRSDFDWERYAPYGELGDEELRELLEASYLAIWEIVIPSKWVFSFGVCVAIFAELGGTKIGGRGRLVMSMVTGSNVWYIFSTALHDSVSSGTMLAESVSDMSKVS</sequence>
<dbReference type="Proteomes" id="UP000541444">
    <property type="component" value="Unassembled WGS sequence"/>
</dbReference>
<organism evidence="1 2">
    <name type="scientific">Kingdonia uniflora</name>
    <dbReference type="NCBI Taxonomy" id="39325"/>
    <lineage>
        <taxon>Eukaryota</taxon>
        <taxon>Viridiplantae</taxon>
        <taxon>Streptophyta</taxon>
        <taxon>Embryophyta</taxon>
        <taxon>Tracheophyta</taxon>
        <taxon>Spermatophyta</taxon>
        <taxon>Magnoliopsida</taxon>
        <taxon>Ranunculales</taxon>
        <taxon>Circaeasteraceae</taxon>
        <taxon>Kingdonia</taxon>
    </lineage>
</organism>
<comment type="caution">
    <text evidence="1">The sequence shown here is derived from an EMBL/GenBank/DDBJ whole genome shotgun (WGS) entry which is preliminary data.</text>
</comment>
<keyword evidence="2" id="KW-1185">Reference proteome</keyword>
<accession>A0A7J7LDR1</accession>
<proteinExistence type="predicted"/>
<reference evidence="1 2" key="1">
    <citation type="journal article" date="2020" name="IScience">
        <title>Genome Sequencing of the Endangered Kingdonia uniflora (Circaeasteraceae, Ranunculales) Reveals Potential Mechanisms of Evolutionary Specialization.</title>
        <authorList>
            <person name="Sun Y."/>
            <person name="Deng T."/>
            <person name="Zhang A."/>
            <person name="Moore M.J."/>
            <person name="Landis J.B."/>
            <person name="Lin N."/>
            <person name="Zhang H."/>
            <person name="Zhang X."/>
            <person name="Huang J."/>
            <person name="Zhang X."/>
            <person name="Sun H."/>
            <person name="Wang H."/>
        </authorList>
    </citation>
    <scope>NUCLEOTIDE SEQUENCE [LARGE SCALE GENOMIC DNA]</scope>
    <source>
        <strain evidence="1">TB1705</strain>
        <tissue evidence="1">Leaf</tissue>
    </source>
</reference>
<gene>
    <name evidence="1" type="ORF">GIB67_013975</name>
</gene>
<evidence type="ECO:0000313" key="2">
    <source>
        <dbReference type="Proteomes" id="UP000541444"/>
    </source>
</evidence>
<evidence type="ECO:0000313" key="1">
    <source>
        <dbReference type="EMBL" id="KAF6140682.1"/>
    </source>
</evidence>
<protein>
    <submittedName>
        <fullName evidence="1">Uncharacterized protein</fullName>
    </submittedName>
</protein>